<proteinExistence type="predicted"/>
<dbReference type="PANTHER" id="PTHR33840:SF1">
    <property type="entry name" value="TLE1 PHOSPHOLIPASE DOMAIN-CONTAINING PROTEIN"/>
    <property type="match status" value="1"/>
</dbReference>
<dbReference type="InterPro" id="IPR029058">
    <property type="entry name" value="AB_hydrolase_fold"/>
</dbReference>
<dbReference type="GO" id="GO:0017000">
    <property type="term" value="P:antibiotic biosynthetic process"/>
    <property type="evidence" value="ECO:0007669"/>
    <property type="project" value="UniProtKB-ARBA"/>
</dbReference>
<dbReference type="Gene3D" id="3.40.50.1820">
    <property type="entry name" value="alpha/beta hydrolase"/>
    <property type="match status" value="1"/>
</dbReference>
<evidence type="ECO:0000313" key="4">
    <source>
        <dbReference type="Proteomes" id="UP001147746"/>
    </source>
</evidence>
<accession>A0A9W9Q225</accession>
<evidence type="ECO:0000259" key="2">
    <source>
        <dbReference type="Pfam" id="PF09994"/>
    </source>
</evidence>
<dbReference type="Pfam" id="PF09994">
    <property type="entry name" value="T6SS_Tle1-like_cat"/>
    <property type="match status" value="1"/>
</dbReference>
<keyword evidence="4" id="KW-1185">Reference proteome</keyword>
<protein>
    <recommendedName>
        <fullName evidence="2">T6SS Phospholipase effector Tle1-like catalytic domain-containing protein</fullName>
    </recommendedName>
</protein>
<dbReference type="AlphaFoldDB" id="A0A9W9Q225"/>
<feature type="region of interest" description="Disordered" evidence="1">
    <location>
        <begin position="267"/>
        <end position="301"/>
    </location>
</feature>
<evidence type="ECO:0000313" key="3">
    <source>
        <dbReference type="EMBL" id="KAJ5321318.1"/>
    </source>
</evidence>
<evidence type="ECO:0000256" key="1">
    <source>
        <dbReference type="SAM" id="MobiDB-lite"/>
    </source>
</evidence>
<organism evidence="3 4">
    <name type="scientific">Penicillium atrosanguineum</name>
    <dbReference type="NCBI Taxonomy" id="1132637"/>
    <lineage>
        <taxon>Eukaryota</taxon>
        <taxon>Fungi</taxon>
        <taxon>Dikarya</taxon>
        <taxon>Ascomycota</taxon>
        <taxon>Pezizomycotina</taxon>
        <taxon>Eurotiomycetes</taxon>
        <taxon>Eurotiomycetidae</taxon>
        <taxon>Eurotiales</taxon>
        <taxon>Aspergillaceae</taxon>
        <taxon>Penicillium</taxon>
    </lineage>
</organism>
<gene>
    <name evidence="3" type="ORF">N7476_004320</name>
</gene>
<reference evidence="3" key="2">
    <citation type="journal article" date="2023" name="IMA Fungus">
        <title>Comparative genomic study of the Penicillium genus elucidates a diverse pangenome and 15 lateral gene transfer events.</title>
        <authorList>
            <person name="Petersen C."/>
            <person name="Sorensen T."/>
            <person name="Nielsen M.R."/>
            <person name="Sondergaard T.E."/>
            <person name="Sorensen J.L."/>
            <person name="Fitzpatrick D.A."/>
            <person name="Frisvad J.C."/>
            <person name="Nielsen K.L."/>
        </authorList>
    </citation>
    <scope>NUCLEOTIDE SEQUENCE</scope>
    <source>
        <strain evidence="3">IBT 21472</strain>
    </source>
</reference>
<reference evidence="3" key="1">
    <citation type="submission" date="2022-12" db="EMBL/GenBank/DDBJ databases">
        <authorList>
            <person name="Petersen C."/>
        </authorList>
    </citation>
    <scope>NUCLEOTIDE SEQUENCE</scope>
    <source>
        <strain evidence="3">IBT 21472</strain>
    </source>
</reference>
<dbReference type="GO" id="GO:0072330">
    <property type="term" value="P:monocarboxylic acid biosynthetic process"/>
    <property type="evidence" value="ECO:0007669"/>
    <property type="project" value="UniProtKB-ARBA"/>
</dbReference>
<dbReference type="Proteomes" id="UP001147746">
    <property type="component" value="Unassembled WGS sequence"/>
</dbReference>
<comment type="caution">
    <text evidence="3">The sequence shown here is derived from an EMBL/GenBank/DDBJ whole genome shotgun (WGS) entry which is preliminary data.</text>
</comment>
<feature type="compositionally biased region" description="Polar residues" evidence="1">
    <location>
        <begin position="267"/>
        <end position="287"/>
    </location>
</feature>
<dbReference type="PANTHER" id="PTHR33840">
    <property type="match status" value="1"/>
</dbReference>
<feature type="domain" description="T6SS Phospholipase effector Tle1-like catalytic" evidence="2">
    <location>
        <begin position="6"/>
        <end position="227"/>
    </location>
</feature>
<dbReference type="InterPro" id="IPR018712">
    <property type="entry name" value="Tle1-like_cat"/>
</dbReference>
<name>A0A9W9Q225_9EURO</name>
<dbReference type="SUPFAM" id="SSF53474">
    <property type="entry name" value="alpha/beta-Hydrolases"/>
    <property type="match status" value="1"/>
</dbReference>
<dbReference type="EMBL" id="JAPZBO010000003">
    <property type="protein sequence ID" value="KAJ5321318.1"/>
    <property type="molecule type" value="Genomic_DNA"/>
</dbReference>
<sequence>MLTPGKRLILCLDGTWVNSDQGFNRPTLDQPNATLQIPTNVTRAYRALKKRDSAGWAQIMYYHSGVGTSGGLADSLAGGVFGAGVSENIREAYSFIATNYEPGDEIVLVGFSRGAFTARSVAGLITEIGLLTSKGMEFLYPIFKDVENAKDPHYKDKFPTVPFSHKPRTPNNGREYKRRLEEDGLTRVYDPDGYPIKVRCVAVWDTVGSLGLSAIFWSQQAAMLMFNRHPGYRPRKETRNPTFYKRISPPRILIVQKIQSDSLLHANSTTHHSQTQSNMPSKHSPSMKTAHPSPRQYGNDQRNVALTSDKRANITMAWMMDQLTSIGVAFEEDTIDRLFEESVRYYYHYRQEAQPATENTKRKRRTEWAIPSIYDAHRPVRPWGLGEIIDPVTGIYHLAGKTTRTPGMYRYTDPSTGRPTSEFLENTNERIHRSVRIRLSLEGLGYNDEEPYKCRALLKKGPWQLKRMRVVSRRQIEDNFGDEEIVEQDQDRWGWVYAGPKEDEPPETLMMEEPLGPFEDQLLRYSKGRAFYKALLAETER</sequence>